<organism evidence="1 2">
    <name type="scientific">Hydrogenophaga crocea</name>
    <dbReference type="NCBI Taxonomy" id="2716225"/>
    <lineage>
        <taxon>Bacteria</taxon>
        <taxon>Pseudomonadati</taxon>
        <taxon>Pseudomonadota</taxon>
        <taxon>Betaproteobacteria</taxon>
        <taxon>Burkholderiales</taxon>
        <taxon>Comamonadaceae</taxon>
        <taxon>Hydrogenophaga</taxon>
    </lineage>
</organism>
<dbReference type="Proteomes" id="UP000503162">
    <property type="component" value="Chromosome"/>
</dbReference>
<reference evidence="1 2" key="1">
    <citation type="submission" date="2020-03" db="EMBL/GenBank/DDBJ databases">
        <title>Hydrogenophaga sp. nov. isolated from cyanobacterial mat.</title>
        <authorList>
            <person name="Thorat V."/>
            <person name="Kirdat K."/>
            <person name="Tiwarekar B."/>
            <person name="Costa E.D."/>
            <person name="Yadav A."/>
        </authorList>
    </citation>
    <scope>NUCLEOTIDE SEQUENCE [LARGE SCALE GENOMIC DNA]</scope>
    <source>
        <strain evidence="1 2">BA0156</strain>
    </source>
</reference>
<protein>
    <submittedName>
        <fullName evidence="1">Uncharacterized protein</fullName>
    </submittedName>
</protein>
<evidence type="ECO:0000313" key="2">
    <source>
        <dbReference type="Proteomes" id="UP000503162"/>
    </source>
</evidence>
<proteinExistence type="predicted"/>
<sequence>MTREQFDTLCHRASLALNLADPHALGRGHTVTLDGVHIELHHREPSAHFLLLAEIALFPEAQRAAVHEHLLTLQLMTTDHPNLRFGFHAMRKTTLLCLTATPPHQGVAPEDWLAQLVRDTAGQVLDWRRDLGASNDLSLDKDHRAALLQSAAVRA</sequence>
<dbReference type="Gene3D" id="3.30.1460.10">
    <property type="match status" value="1"/>
</dbReference>
<dbReference type="KEGG" id="hcz:G9Q37_02250"/>
<evidence type="ECO:0000313" key="1">
    <source>
        <dbReference type="EMBL" id="QIM51036.1"/>
    </source>
</evidence>
<name>A0A6G8IDD5_9BURK</name>
<accession>A0A6G8IDD5</accession>
<dbReference type="RefSeq" id="WP_166223975.1">
    <property type="nucleotide sequence ID" value="NZ_CP049989.1"/>
</dbReference>
<keyword evidence="2" id="KW-1185">Reference proteome</keyword>
<gene>
    <name evidence="1" type="ORF">G9Q37_02250</name>
</gene>
<dbReference type="EMBL" id="CP049989">
    <property type="protein sequence ID" value="QIM51036.1"/>
    <property type="molecule type" value="Genomic_DNA"/>
</dbReference>
<dbReference type="AlphaFoldDB" id="A0A6G8IDD5"/>